<dbReference type="RefSeq" id="WP_327787818.1">
    <property type="nucleotide sequence ID" value="NZ_JARGEQ010000016.1"/>
</dbReference>
<dbReference type="FunFam" id="1.10.3720.10:FF:000088">
    <property type="entry name" value="Iron(III) ABC transporter, permease protein"/>
    <property type="match status" value="1"/>
</dbReference>
<evidence type="ECO:0000256" key="6">
    <source>
        <dbReference type="ARBA" id="ARBA00023136"/>
    </source>
</evidence>
<feature type="transmembrane region" description="Helical" evidence="7">
    <location>
        <begin position="419"/>
        <end position="441"/>
    </location>
</feature>
<feature type="domain" description="ABC transmembrane type-1" evidence="8">
    <location>
        <begin position="347"/>
        <end position="553"/>
    </location>
</feature>
<feature type="transmembrane region" description="Helical" evidence="7">
    <location>
        <begin position="305"/>
        <end position="331"/>
    </location>
</feature>
<dbReference type="EMBL" id="JARGEQ010000016">
    <property type="protein sequence ID" value="MDF1585402.1"/>
    <property type="molecule type" value="Genomic_DNA"/>
</dbReference>
<dbReference type="GO" id="GO:0005886">
    <property type="term" value="C:plasma membrane"/>
    <property type="evidence" value="ECO:0007669"/>
    <property type="project" value="UniProtKB-SubCell"/>
</dbReference>
<organism evidence="9 10">
    <name type="scientific">Marinimicrococcus flavescens</name>
    <dbReference type="NCBI Taxonomy" id="3031815"/>
    <lineage>
        <taxon>Bacteria</taxon>
        <taxon>Pseudomonadati</taxon>
        <taxon>Pseudomonadota</taxon>
        <taxon>Alphaproteobacteria</taxon>
        <taxon>Geminicoccales</taxon>
        <taxon>Geminicoccaceae</taxon>
        <taxon>Marinimicrococcus</taxon>
    </lineage>
</organism>
<feature type="transmembrane region" description="Helical" evidence="7">
    <location>
        <begin position="534"/>
        <end position="557"/>
    </location>
</feature>
<dbReference type="CDD" id="cd06261">
    <property type="entry name" value="TM_PBP2"/>
    <property type="match status" value="2"/>
</dbReference>
<dbReference type="Pfam" id="PF00528">
    <property type="entry name" value="BPD_transp_1"/>
    <property type="match status" value="2"/>
</dbReference>
<feature type="domain" description="ABC transmembrane type-1" evidence="8">
    <location>
        <begin position="70"/>
        <end position="274"/>
    </location>
</feature>
<evidence type="ECO:0000259" key="8">
    <source>
        <dbReference type="PROSITE" id="PS50928"/>
    </source>
</evidence>
<keyword evidence="2 7" id="KW-0813">Transport</keyword>
<comment type="similarity">
    <text evidence="7">Belongs to the binding-protein-dependent transport system permease family.</text>
</comment>
<name>A0AAP3XQR6_9PROT</name>
<evidence type="ECO:0000313" key="9">
    <source>
        <dbReference type="EMBL" id="MDF1585402.1"/>
    </source>
</evidence>
<evidence type="ECO:0000313" key="10">
    <source>
        <dbReference type="Proteomes" id="UP001301140"/>
    </source>
</evidence>
<feature type="transmembrane region" description="Helical" evidence="7">
    <location>
        <begin position="105"/>
        <end position="125"/>
    </location>
</feature>
<evidence type="ECO:0000256" key="2">
    <source>
        <dbReference type="ARBA" id="ARBA00022448"/>
    </source>
</evidence>
<feature type="transmembrane region" description="Helical" evidence="7">
    <location>
        <begin position="351"/>
        <end position="371"/>
    </location>
</feature>
<dbReference type="AlphaFoldDB" id="A0AAP3XQR6"/>
<reference evidence="9 10" key="1">
    <citation type="submission" date="2023-03" db="EMBL/GenBank/DDBJ databases">
        <title>YIM 152171 draft genome.</title>
        <authorList>
            <person name="Yang Z."/>
        </authorList>
    </citation>
    <scope>NUCLEOTIDE SEQUENCE [LARGE SCALE GENOMIC DNA]</scope>
    <source>
        <strain evidence="9 10">YIM 152171</strain>
    </source>
</reference>
<proteinExistence type="inferred from homology"/>
<dbReference type="Gene3D" id="1.10.3720.10">
    <property type="entry name" value="MetI-like"/>
    <property type="match status" value="2"/>
</dbReference>
<evidence type="ECO:0000256" key="7">
    <source>
        <dbReference type="RuleBase" id="RU363032"/>
    </source>
</evidence>
<keyword evidence="10" id="KW-1185">Reference proteome</keyword>
<keyword evidence="3" id="KW-1003">Cell membrane</keyword>
<evidence type="ECO:0000256" key="5">
    <source>
        <dbReference type="ARBA" id="ARBA00022989"/>
    </source>
</evidence>
<keyword evidence="4 7" id="KW-0812">Transmembrane</keyword>
<dbReference type="GO" id="GO:0055085">
    <property type="term" value="P:transmembrane transport"/>
    <property type="evidence" value="ECO:0007669"/>
    <property type="project" value="InterPro"/>
</dbReference>
<evidence type="ECO:0000256" key="3">
    <source>
        <dbReference type="ARBA" id="ARBA00022475"/>
    </source>
</evidence>
<evidence type="ECO:0000256" key="1">
    <source>
        <dbReference type="ARBA" id="ARBA00004651"/>
    </source>
</evidence>
<feature type="transmembrane region" description="Helical" evidence="7">
    <location>
        <begin position="29"/>
        <end position="51"/>
    </location>
</feature>
<dbReference type="InterPro" id="IPR035906">
    <property type="entry name" value="MetI-like_sf"/>
</dbReference>
<accession>A0AAP3XQR6</accession>
<evidence type="ECO:0000256" key="4">
    <source>
        <dbReference type="ARBA" id="ARBA00022692"/>
    </source>
</evidence>
<feature type="transmembrane region" description="Helical" evidence="7">
    <location>
        <begin position="214"/>
        <end position="236"/>
    </location>
</feature>
<feature type="transmembrane region" description="Helical" evidence="7">
    <location>
        <begin position="383"/>
        <end position="407"/>
    </location>
</feature>
<comment type="caution">
    <text evidence="9">The sequence shown here is derived from an EMBL/GenBank/DDBJ whole genome shotgun (WGS) entry which is preliminary data.</text>
</comment>
<dbReference type="PROSITE" id="PS50928">
    <property type="entry name" value="ABC_TM1"/>
    <property type="match status" value="2"/>
</dbReference>
<feature type="transmembrane region" description="Helical" evidence="7">
    <location>
        <begin position="155"/>
        <end position="175"/>
    </location>
</feature>
<feature type="transmembrane region" description="Helical" evidence="7">
    <location>
        <begin position="73"/>
        <end position="98"/>
    </location>
</feature>
<keyword evidence="6 7" id="KW-0472">Membrane</keyword>
<sequence>MSIARAQADLLLDRQRPAVRPLLEHAGRLLPALLLVLLVAAPLLAVFAFLLEPSEGIWAHLAQTVLGEYLRNTLLLCLGVAALAGGAGAGSAWLVTMYRFPGQRFFNWALMLPLAMPAYVLAYAYTDFLQVTGPLQTMLRDLTGWGWQDYWFPNIRSLGGAVFVLGAVLYPYVYLMARAAFLEQSQCALEVSRTLGCTPLASFRRVGLPLARPAIAAGIAFVLMETLADFGAVSYFEVRTFTTGIYRAWYALGSPAAAAQLGSILLLFVFGVLAFERLSRGRARFTTNTTHIHPKQSPRLTGARGLLASLACALPILLGFGLPALLLAWMAVDTGEGIGLGRLGTLAGNTLLLGALASVLIVLLAIGGLASSTFQRGRAARKLLRVAALGYAAPGAVIGVGILVSVGGFDRAVDSASQALFGIPTGLVLGGTIGAVLYGYLIRFFAVAYNPLEAGLAKVTPNLEDAARVLGCGTPGLLARVHLPLLRTSVLAALLFVFVDVMKELPATLILRPFNFDTLAVEAFRLATTERLDAAALPSLLIVAAGLLPVILLCRMLDRGTGARRA</sequence>
<dbReference type="PANTHER" id="PTHR30183:SF2">
    <property type="entry name" value="IRON UTILIZATION PROTEIN"/>
    <property type="match status" value="1"/>
</dbReference>
<gene>
    <name evidence="9" type="ORF">PZ740_03270</name>
</gene>
<protein>
    <submittedName>
        <fullName evidence="9">Iron ABC transporter permease</fullName>
    </submittedName>
</protein>
<keyword evidence="5 7" id="KW-1133">Transmembrane helix</keyword>
<dbReference type="PANTHER" id="PTHR30183">
    <property type="entry name" value="MOLYBDENUM TRANSPORT SYSTEM PERMEASE PROTEIN MODB"/>
    <property type="match status" value="1"/>
</dbReference>
<comment type="subcellular location">
    <subcellularLocation>
        <location evidence="1 7">Cell membrane</location>
        <topology evidence="1 7">Multi-pass membrane protein</topology>
    </subcellularLocation>
</comment>
<feature type="transmembrane region" description="Helical" evidence="7">
    <location>
        <begin position="248"/>
        <end position="275"/>
    </location>
</feature>
<dbReference type="InterPro" id="IPR000515">
    <property type="entry name" value="MetI-like"/>
</dbReference>
<dbReference type="Proteomes" id="UP001301140">
    <property type="component" value="Unassembled WGS sequence"/>
</dbReference>
<dbReference type="SUPFAM" id="SSF161098">
    <property type="entry name" value="MetI-like"/>
    <property type="match status" value="2"/>
</dbReference>